<dbReference type="OrthoDB" id="683612at2759"/>
<dbReference type="Proteomes" id="UP000604825">
    <property type="component" value="Unassembled WGS sequence"/>
</dbReference>
<feature type="compositionally biased region" description="Polar residues" evidence="1">
    <location>
        <begin position="12"/>
        <end position="26"/>
    </location>
</feature>
<proteinExistence type="predicted"/>
<protein>
    <recommendedName>
        <fullName evidence="4">Retrotransposon Copia-like N-terminal domain-containing protein</fullName>
    </recommendedName>
</protein>
<dbReference type="AlphaFoldDB" id="A0A811QJ47"/>
<evidence type="ECO:0000256" key="1">
    <source>
        <dbReference type="SAM" id="MobiDB-lite"/>
    </source>
</evidence>
<gene>
    <name evidence="2" type="ORF">NCGR_LOCUS40334</name>
</gene>
<dbReference type="PANTHER" id="PTHR47481">
    <property type="match status" value="1"/>
</dbReference>
<dbReference type="PANTHER" id="PTHR47481:SF41">
    <property type="entry name" value="COPIA-LIKE POLYPROTEIN_RETROTRANSPOSON"/>
    <property type="match status" value="1"/>
</dbReference>
<evidence type="ECO:0008006" key="4">
    <source>
        <dbReference type="Google" id="ProtNLM"/>
    </source>
</evidence>
<evidence type="ECO:0000313" key="2">
    <source>
        <dbReference type="EMBL" id="CAD6256837.1"/>
    </source>
</evidence>
<name>A0A811QJ47_9POAL</name>
<keyword evidence="3" id="KW-1185">Reference proteome</keyword>
<reference evidence="2" key="1">
    <citation type="submission" date="2020-10" db="EMBL/GenBank/DDBJ databases">
        <authorList>
            <person name="Han B."/>
            <person name="Lu T."/>
            <person name="Zhao Q."/>
            <person name="Huang X."/>
            <person name="Zhao Y."/>
        </authorList>
    </citation>
    <scope>NUCLEOTIDE SEQUENCE</scope>
</reference>
<feature type="region of interest" description="Disordered" evidence="1">
    <location>
        <begin position="1"/>
        <end position="26"/>
    </location>
</feature>
<sequence>MDLASNPLYDLPNSSDANSESTYTSSIDDVPPAVAMPTAAILQTVNIKSHIPVELDLADSNYAEWRCFFDAFIGKFGLRSHLSSPPTPKNRRDREWVMRDQCILSWLYNSVSKDVRALVRVPCSTAYTIRNSIHEQFRDNELHHAVYLEAEFCSLVQEDMDIAAYTGRLKQLADARATSGNLSERQAGAQHASWPQLQVPPRRSVIATENPPHTFLSARFVLTVGGEYDP</sequence>
<dbReference type="EMBL" id="CAJGYO010000010">
    <property type="protein sequence ID" value="CAD6256837.1"/>
    <property type="molecule type" value="Genomic_DNA"/>
</dbReference>
<evidence type="ECO:0000313" key="3">
    <source>
        <dbReference type="Proteomes" id="UP000604825"/>
    </source>
</evidence>
<comment type="caution">
    <text evidence="2">The sequence shown here is derived from an EMBL/GenBank/DDBJ whole genome shotgun (WGS) entry which is preliminary data.</text>
</comment>
<organism evidence="2 3">
    <name type="scientific">Miscanthus lutarioriparius</name>
    <dbReference type="NCBI Taxonomy" id="422564"/>
    <lineage>
        <taxon>Eukaryota</taxon>
        <taxon>Viridiplantae</taxon>
        <taxon>Streptophyta</taxon>
        <taxon>Embryophyta</taxon>
        <taxon>Tracheophyta</taxon>
        <taxon>Spermatophyta</taxon>
        <taxon>Magnoliopsida</taxon>
        <taxon>Liliopsida</taxon>
        <taxon>Poales</taxon>
        <taxon>Poaceae</taxon>
        <taxon>PACMAD clade</taxon>
        <taxon>Panicoideae</taxon>
        <taxon>Andropogonodae</taxon>
        <taxon>Andropogoneae</taxon>
        <taxon>Saccharinae</taxon>
        <taxon>Miscanthus</taxon>
    </lineage>
</organism>
<accession>A0A811QJ47</accession>